<gene>
    <name evidence="6" type="ORF">A5893_02165</name>
</gene>
<comment type="caution">
    <text evidence="6">The sequence shown here is derived from an EMBL/GenBank/DDBJ whole genome shotgun (WGS) entry which is preliminary data.</text>
</comment>
<dbReference type="STRING" id="1826909.A5893_02165"/>
<evidence type="ECO:0000256" key="4">
    <source>
        <dbReference type="ARBA" id="ARBA00023136"/>
    </source>
</evidence>
<reference evidence="6 7" key="2">
    <citation type="submission" date="2016-06" db="EMBL/GenBank/DDBJ databases">
        <title>Pedobacter psychrophilus sp. nov., isolated from Antarctic fragmentary rock.</title>
        <authorList>
            <person name="Svec P."/>
        </authorList>
    </citation>
    <scope>NUCLEOTIDE SEQUENCE [LARGE SCALE GENOMIC DNA]</scope>
    <source>
        <strain evidence="6 7">CCM 8644</strain>
    </source>
</reference>
<dbReference type="InterPro" id="IPR032808">
    <property type="entry name" value="DoxX"/>
</dbReference>
<evidence type="ECO:0000256" key="5">
    <source>
        <dbReference type="SAM" id="Phobius"/>
    </source>
</evidence>
<dbReference type="EMBL" id="LWHJ01000011">
    <property type="protein sequence ID" value="OAQ41944.1"/>
    <property type="molecule type" value="Genomic_DNA"/>
</dbReference>
<dbReference type="Proteomes" id="UP000078459">
    <property type="component" value="Unassembled WGS sequence"/>
</dbReference>
<dbReference type="Pfam" id="PF13564">
    <property type="entry name" value="DoxX_2"/>
    <property type="match status" value="1"/>
</dbReference>
<evidence type="ECO:0000313" key="6">
    <source>
        <dbReference type="EMBL" id="OAQ41944.1"/>
    </source>
</evidence>
<keyword evidence="7" id="KW-1185">Reference proteome</keyword>
<dbReference type="InterPro" id="IPR016944">
    <property type="entry name" value="UCP030066"/>
</dbReference>
<keyword evidence="4 5" id="KW-0472">Membrane</keyword>
<evidence type="ECO:0000256" key="2">
    <source>
        <dbReference type="ARBA" id="ARBA00022692"/>
    </source>
</evidence>
<dbReference type="RefSeq" id="WP_068820976.1">
    <property type="nucleotide sequence ID" value="NZ_LWHJ01000011.1"/>
</dbReference>
<protein>
    <submittedName>
        <fullName evidence="6">DoxX-like family protein</fullName>
    </submittedName>
</protein>
<keyword evidence="3 5" id="KW-1133">Transmembrane helix</keyword>
<sequence>MENKKSKTIAFWTVTGFLCFGMTLGGSGQLYRASFNVDGIVHLGFPVYLLTIIGLWKILAVVAILIPKYLLLKEWAYSGLFFLLSGGVVSHFASGDGILEALPVFMFMCLTVISWYLRPADRRLIQLNPKN</sequence>
<accession>A0A179DM04</accession>
<feature type="transmembrane region" description="Helical" evidence="5">
    <location>
        <begin position="9"/>
        <end position="31"/>
    </location>
</feature>
<organism evidence="6 7">
    <name type="scientific">Pedobacter psychrophilus</name>
    <dbReference type="NCBI Taxonomy" id="1826909"/>
    <lineage>
        <taxon>Bacteria</taxon>
        <taxon>Pseudomonadati</taxon>
        <taxon>Bacteroidota</taxon>
        <taxon>Sphingobacteriia</taxon>
        <taxon>Sphingobacteriales</taxon>
        <taxon>Sphingobacteriaceae</taxon>
        <taxon>Pedobacter</taxon>
    </lineage>
</organism>
<dbReference type="OrthoDB" id="7960583at2"/>
<evidence type="ECO:0000256" key="3">
    <source>
        <dbReference type="ARBA" id="ARBA00022989"/>
    </source>
</evidence>
<keyword evidence="2 5" id="KW-0812">Transmembrane</keyword>
<comment type="subcellular location">
    <subcellularLocation>
        <location evidence="1">Membrane</location>
        <topology evidence="1">Multi-pass membrane protein</topology>
    </subcellularLocation>
</comment>
<feature type="transmembrane region" description="Helical" evidence="5">
    <location>
        <begin position="75"/>
        <end position="92"/>
    </location>
</feature>
<evidence type="ECO:0000256" key="1">
    <source>
        <dbReference type="ARBA" id="ARBA00004141"/>
    </source>
</evidence>
<feature type="transmembrane region" description="Helical" evidence="5">
    <location>
        <begin position="43"/>
        <end position="66"/>
    </location>
</feature>
<dbReference type="GO" id="GO:0016020">
    <property type="term" value="C:membrane"/>
    <property type="evidence" value="ECO:0007669"/>
    <property type="project" value="UniProtKB-SubCell"/>
</dbReference>
<name>A0A179DM04_9SPHI</name>
<evidence type="ECO:0000313" key="7">
    <source>
        <dbReference type="Proteomes" id="UP000078459"/>
    </source>
</evidence>
<reference evidence="6 7" key="1">
    <citation type="submission" date="2016-04" db="EMBL/GenBank/DDBJ databases">
        <authorList>
            <person name="Evans L.H."/>
            <person name="Alamgir A."/>
            <person name="Owens N."/>
            <person name="Weber N.D."/>
            <person name="Virtaneva K."/>
            <person name="Barbian K."/>
            <person name="Babar A."/>
            <person name="Rosenke K."/>
        </authorList>
    </citation>
    <scope>NUCLEOTIDE SEQUENCE [LARGE SCALE GENOMIC DNA]</scope>
    <source>
        <strain evidence="6 7">CCM 8644</strain>
    </source>
</reference>
<dbReference type="PIRSF" id="PIRSF030066">
    <property type="entry name" value="UCP030066"/>
    <property type="match status" value="1"/>
</dbReference>
<proteinExistence type="predicted"/>
<feature type="transmembrane region" description="Helical" evidence="5">
    <location>
        <begin position="98"/>
        <end position="117"/>
    </location>
</feature>
<dbReference type="AlphaFoldDB" id="A0A179DM04"/>